<dbReference type="Gene3D" id="3.30.420.10">
    <property type="entry name" value="Ribonuclease H-like superfamily/Ribonuclease H"/>
    <property type="match status" value="1"/>
</dbReference>
<feature type="domain" description="RNase H type-1" evidence="1">
    <location>
        <begin position="1"/>
        <end position="61"/>
    </location>
</feature>
<gene>
    <name evidence="2" type="ORF">LAZ67_5001834</name>
</gene>
<evidence type="ECO:0000313" key="3">
    <source>
        <dbReference type="Proteomes" id="UP001235939"/>
    </source>
</evidence>
<accession>A0ABY6KHR6</accession>
<dbReference type="InterPro" id="IPR012337">
    <property type="entry name" value="RNaseH-like_sf"/>
</dbReference>
<dbReference type="Pfam" id="PF00075">
    <property type="entry name" value="RNase_H"/>
    <property type="match status" value="1"/>
</dbReference>
<protein>
    <recommendedName>
        <fullName evidence="1">RNase H type-1 domain-containing protein</fullName>
    </recommendedName>
</protein>
<dbReference type="EMBL" id="CP092867">
    <property type="protein sequence ID" value="UYV67741.1"/>
    <property type="molecule type" value="Genomic_DNA"/>
</dbReference>
<reference evidence="2 3" key="1">
    <citation type="submission" date="2022-01" db="EMBL/GenBank/DDBJ databases">
        <title>A chromosomal length assembly of Cordylochernes scorpioides.</title>
        <authorList>
            <person name="Zeh D."/>
            <person name="Zeh J."/>
        </authorList>
    </citation>
    <scope>NUCLEOTIDE SEQUENCE [LARGE SCALE GENOMIC DNA]</scope>
    <source>
        <strain evidence="2">IN4F17</strain>
        <tissue evidence="2">Whole Body</tissue>
    </source>
</reference>
<organism evidence="2 3">
    <name type="scientific">Cordylochernes scorpioides</name>
    <dbReference type="NCBI Taxonomy" id="51811"/>
    <lineage>
        <taxon>Eukaryota</taxon>
        <taxon>Metazoa</taxon>
        <taxon>Ecdysozoa</taxon>
        <taxon>Arthropoda</taxon>
        <taxon>Chelicerata</taxon>
        <taxon>Arachnida</taxon>
        <taxon>Pseudoscorpiones</taxon>
        <taxon>Cheliferoidea</taxon>
        <taxon>Chernetidae</taxon>
        <taxon>Cordylochernes</taxon>
    </lineage>
</organism>
<evidence type="ECO:0000313" key="2">
    <source>
        <dbReference type="EMBL" id="UYV67741.1"/>
    </source>
</evidence>
<sequence length="87" mass="9565">MLEVVKSVLNSRTGNYLINRALLLISRLNRNGNRCTIQWIKGHSGTVGNDIADTLAKRGAESANPSCYKLALLSYIKATIYGRAREA</sequence>
<dbReference type="InterPro" id="IPR002156">
    <property type="entry name" value="RNaseH_domain"/>
</dbReference>
<proteinExistence type="predicted"/>
<dbReference type="Proteomes" id="UP001235939">
    <property type="component" value="Chromosome 05"/>
</dbReference>
<dbReference type="PROSITE" id="PS50879">
    <property type="entry name" value="RNASE_H_1"/>
    <property type="match status" value="1"/>
</dbReference>
<dbReference type="SUPFAM" id="SSF53098">
    <property type="entry name" value="Ribonuclease H-like"/>
    <property type="match status" value="1"/>
</dbReference>
<dbReference type="InterPro" id="IPR036397">
    <property type="entry name" value="RNaseH_sf"/>
</dbReference>
<keyword evidence="3" id="KW-1185">Reference proteome</keyword>
<name>A0ABY6KHR6_9ARAC</name>
<evidence type="ECO:0000259" key="1">
    <source>
        <dbReference type="PROSITE" id="PS50879"/>
    </source>
</evidence>